<dbReference type="Proteomes" id="UP001226691">
    <property type="component" value="Unassembled WGS sequence"/>
</dbReference>
<proteinExistence type="predicted"/>
<comment type="caution">
    <text evidence="1">The sequence shown here is derived from an EMBL/GenBank/DDBJ whole genome shotgun (WGS) entry which is preliminary data.</text>
</comment>
<reference evidence="1 2" key="1">
    <citation type="submission" date="2023-07" db="EMBL/GenBank/DDBJ databases">
        <title>Functional and genomic diversity of the sorghum phyllosphere microbiome.</title>
        <authorList>
            <person name="Shade A."/>
        </authorList>
    </citation>
    <scope>NUCLEOTIDE SEQUENCE [LARGE SCALE GENOMIC DNA]</scope>
    <source>
        <strain evidence="1 2">SORGH_AS_1207</strain>
    </source>
</reference>
<name>A0ABU0TUZ0_MICTR</name>
<evidence type="ECO:0000313" key="1">
    <source>
        <dbReference type="EMBL" id="MDQ1123464.1"/>
    </source>
</evidence>
<evidence type="ECO:0000313" key="2">
    <source>
        <dbReference type="Proteomes" id="UP001226691"/>
    </source>
</evidence>
<gene>
    <name evidence="1" type="ORF">QE412_002037</name>
</gene>
<organism evidence="1 2">
    <name type="scientific">Microbacterium trichothecenolyticum</name>
    <name type="common">Aureobacterium trichothecenolyticum</name>
    <dbReference type="NCBI Taxonomy" id="69370"/>
    <lineage>
        <taxon>Bacteria</taxon>
        <taxon>Bacillati</taxon>
        <taxon>Actinomycetota</taxon>
        <taxon>Actinomycetes</taxon>
        <taxon>Micrococcales</taxon>
        <taxon>Microbacteriaceae</taxon>
        <taxon>Microbacterium</taxon>
    </lineage>
</organism>
<accession>A0ABU0TUZ0</accession>
<dbReference type="EMBL" id="JAUTBF010000001">
    <property type="protein sequence ID" value="MDQ1123464.1"/>
    <property type="molecule type" value="Genomic_DNA"/>
</dbReference>
<keyword evidence="2" id="KW-1185">Reference proteome</keyword>
<sequence>MLKSLMPGDRFAFAIAPGRYGHGAVIRLD</sequence>
<protein>
    <submittedName>
        <fullName evidence="1">Uncharacterized protein</fullName>
    </submittedName>
</protein>